<dbReference type="AlphaFoldDB" id="A0A202BZU3"/>
<evidence type="ECO:0000256" key="2">
    <source>
        <dbReference type="ARBA" id="ARBA00022747"/>
    </source>
</evidence>
<feature type="domain" description="Type I restriction modification DNA specificity" evidence="4">
    <location>
        <begin position="18"/>
        <end position="174"/>
    </location>
</feature>
<comment type="caution">
    <text evidence="5">The sequence shown here is derived from an EMBL/GenBank/DDBJ whole genome shotgun (WGS) entry which is preliminary data.</text>
</comment>
<name>A0A202BZU3_9FLAO</name>
<dbReference type="InterPro" id="IPR044946">
    <property type="entry name" value="Restrct_endonuc_typeI_TRD_sf"/>
</dbReference>
<dbReference type="PANTHER" id="PTHR30408:SF12">
    <property type="entry name" value="TYPE I RESTRICTION ENZYME MJAVIII SPECIFICITY SUBUNIT"/>
    <property type="match status" value="1"/>
</dbReference>
<evidence type="ECO:0000256" key="3">
    <source>
        <dbReference type="ARBA" id="ARBA00023125"/>
    </source>
</evidence>
<gene>
    <name evidence="5" type="ORF">B0E34_11725</name>
</gene>
<dbReference type="Pfam" id="PF01420">
    <property type="entry name" value="Methylase_S"/>
    <property type="match status" value="1"/>
</dbReference>
<sequence length="189" mass="21769">MIKITKTKLQNICALSFGQYVKASNKKGIPYLQVKNFSDNGMYLNNVDSYVNADEISENILLRQDEILFVSKGMKFFAFKYDKEMGDAVASSIFYIIKVDSTVVLPDYVTCILNHSKSISYFNQVSAGSSIPSIRKKELLDFEIFVPSMEMQKKIVDMYKIHKKEIEILEQLKEKKQVLFSQLINNFSK</sequence>
<dbReference type="GO" id="GO:0003677">
    <property type="term" value="F:DNA binding"/>
    <property type="evidence" value="ECO:0007669"/>
    <property type="project" value="UniProtKB-KW"/>
</dbReference>
<dbReference type="Gene3D" id="3.90.220.20">
    <property type="entry name" value="DNA methylase specificity domains"/>
    <property type="match status" value="1"/>
</dbReference>
<dbReference type="Proteomes" id="UP000196355">
    <property type="component" value="Unassembled WGS sequence"/>
</dbReference>
<dbReference type="InterPro" id="IPR000055">
    <property type="entry name" value="Restrct_endonuc_typeI_TRD"/>
</dbReference>
<evidence type="ECO:0000313" key="5">
    <source>
        <dbReference type="EMBL" id="OVE56984.1"/>
    </source>
</evidence>
<dbReference type="PANTHER" id="PTHR30408">
    <property type="entry name" value="TYPE-1 RESTRICTION ENZYME ECOKI SPECIFICITY PROTEIN"/>
    <property type="match status" value="1"/>
</dbReference>
<keyword evidence="6" id="KW-1185">Reference proteome</keyword>
<evidence type="ECO:0000259" key="4">
    <source>
        <dbReference type="Pfam" id="PF01420"/>
    </source>
</evidence>
<keyword evidence="2" id="KW-0680">Restriction system</keyword>
<reference evidence="6" key="1">
    <citation type="submission" date="2017-02" db="EMBL/GenBank/DDBJ databases">
        <authorList>
            <person name="Tetz G."/>
            <person name="Tetz V."/>
        </authorList>
    </citation>
    <scope>NUCLEOTIDE SEQUENCE [LARGE SCALE GENOMIC DNA]</scope>
    <source>
        <strain evidence="6">VT16-26</strain>
    </source>
</reference>
<dbReference type="InterPro" id="IPR052021">
    <property type="entry name" value="Type-I_RS_S_subunit"/>
</dbReference>
<evidence type="ECO:0000256" key="1">
    <source>
        <dbReference type="ARBA" id="ARBA00010923"/>
    </source>
</evidence>
<dbReference type="RefSeq" id="WP_087709657.1">
    <property type="nucleotide sequence ID" value="NZ_MVAG01000119.1"/>
</dbReference>
<organism evidence="5 6">
    <name type="scientific">Chryseobacterium mucoviscidosis</name>
    <dbReference type="NCBI Taxonomy" id="1945581"/>
    <lineage>
        <taxon>Bacteria</taxon>
        <taxon>Pseudomonadati</taxon>
        <taxon>Bacteroidota</taxon>
        <taxon>Flavobacteriia</taxon>
        <taxon>Flavobacteriales</taxon>
        <taxon>Weeksellaceae</taxon>
        <taxon>Chryseobacterium group</taxon>
        <taxon>Chryseobacterium</taxon>
    </lineage>
</organism>
<proteinExistence type="inferred from homology"/>
<dbReference type="SUPFAM" id="SSF116734">
    <property type="entry name" value="DNA methylase specificity domain"/>
    <property type="match status" value="1"/>
</dbReference>
<evidence type="ECO:0000313" key="6">
    <source>
        <dbReference type="Proteomes" id="UP000196355"/>
    </source>
</evidence>
<protein>
    <recommendedName>
        <fullName evidence="4">Type I restriction modification DNA specificity domain-containing protein</fullName>
    </recommendedName>
</protein>
<comment type="similarity">
    <text evidence="1">Belongs to the type-I restriction system S methylase family.</text>
</comment>
<dbReference type="EMBL" id="MVAG01000119">
    <property type="protein sequence ID" value="OVE56984.1"/>
    <property type="molecule type" value="Genomic_DNA"/>
</dbReference>
<keyword evidence="3" id="KW-0238">DNA-binding</keyword>
<accession>A0A202BZU3</accession>
<dbReference type="GO" id="GO:0009307">
    <property type="term" value="P:DNA restriction-modification system"/>
    <property type="evidence" value="ECO:0007669"/>
    <property type="project" value="UniProtKB-KW"/>
</dbReference>